<accession>A0A4S8Q699</accession>
<protein>
    <submittedName>
        <fullName evidence="1">Uncharacterized protein</fullName>
    </submittedName>
</protein>
<dbReference type="SUPFAM" id="SSF47413">
    <property type="entry name" value="lambda repressor-like DNA-binding domains"/>
    <property type="match status" value="1"/>
</dbReference>
<evidence type="ECO:0000313" key="2">
    <source>
        <dbReference type="Proteomes" id="UP000308760"/>
    </source>
</evidence>
<proteinExistence type="predicted"/>
<name>A0A4S8Q699_9ACTN</name>
<sequence length="168" mass="19273">MVEQKPRITAEELAALDAGRITQADLARSKGVSRATISRWTRKTPGAPVPYRTQLAPFWPWKVTTSHQRAAAYMRAFDHLRVRISGAELDDERTSKLIAWYRAIRANGEVLAYDPDAPPTAWRVKHGGFEYLEREPADKDLLIRVPDPEWWTEERRAAWKLPKDLPEG</sequence>
<organism evidence="1 2">
    <name type="scientific">Glycomyces buryatensis</name>
    <dbReference type="NCBI Taxonomy" id="2570927"/>
    <lineage>
        <taxon>Bacteria</taxon>
        <taxon>Bacillati</taxon>
        <taxon>Actinomycetota</taxon>
        <taxon>Actinomycetes</taxon>
        <taxon>Glycomycetales</taxon>
        <taxon>Glycomycetaceae</taxon>
        <taxon>Glycomyces</taxon>
    </lineage>
</organism>
<dbReference type="EMBL" id="STGY01000065">
    <property type="protein sequence ID" value="THV39640.1"/>
    <property type="molecule type" value="Genomic_DNA"/>
</dbReference>
<keyword evidence="2" id="KW-1185">Reference proteome</keyword>
<dbReference type="OrthoDB" id="4427333at2"/>
<dbReference type="Proteomes" id="UP000308760">
    <property type="component" value="Unassembled WGS sequence"/>
</dbReference>
<evidence type="ECO:0000313" key="1">
    <source>
        <dbReference type="EMBL" id="THV39640.1"/>
    </source>
</evidence>
<dbReference type="GO" id="GO:0003677">
    <property type="term" value="F:DNA binding"/>
    <property type="evidence" value="ECO:0007669"/>
    <property type="project" value="InterPro"/>
</dbReference>
<reference evidence="2" key="1">
    <citation type="submission" date="2019-04" db="EMBL/GenBank/DDBJ databases">
        <title>Nocardioides xinjiangensis sp. nov.</title>
        <authorList>
            <person name="Liu S."/>
        </authorList>
    </citation>
    <scope>NUCLEOTIDE SEQUENCE [LARGE SCALE GENOMIC DNA]</scope>
    <source>
        <strain evidence="2">18</strain>
    </source>
</reference>
<dbReference type="InterPro" id="IPR010982">
    <property type="entry name" value="Lambda_DNA-bd_dom_sf"/>
</dbReference>
<comment type="caution">
    <text evidence="1">The sequence shown here is derived from an EMBL/GenBank/DDBJ whole genome shotgun (WGS) entry which is preliminary data.</text>
</comment>
<dbReference type="AlphaFoldDB" id="A0A4S8Q699"/>
<reference evidence="1 2" key="2">
    <citation type="submission" date="2019-05" db="EMBL/GenBank/DDBJ databases">
        <title>Glycomyces buryatensis sp. nov.</title>
        <authorList>
            <person name="Nikitina E."/>
        </authorList>
    </citation>
    <scope>NUCLEOTIDE SEQUENCE [LARGE SCALE GENOMIC DNA]</scope>
    <source>
        <strain evidence="1 2">18</strain>
    </source>
</reference>
<gene>
    <name evidence="1" type="ORF">FAB82_17375</name>
</gene>